<dbReference type="Gene3D" id="3.40.960.10">
    <property type="entry name" value="VSR Endonuclease"/>
    <property type="match status" value="1"/>
</dbReference>
<dbReference type="InterPro" id="IPR011335">
    <property type="entry name" value="Restrct_endonuc-II-like"/>
</dbReference>
<dbReference type="Pfam" id="PF04480">
    <property type="entry name" value="DUF559"/>
    <property type="match status" value="1"/>
</dbReference>
<protein>
    <recommendedName>
        <fullName evidence="1">DUF559 domain-containing protein</fullName>
    </recommendedName>
</protein>
<dbReference type="AlphaFoldDB" id="A0A7I7QV02"/>
<name>A0A7I7QV02_9MYCO</name>
<reference evidence="2 3" key="1">
    <citation type="journal article" date="2019" name="Emerg. Microbes Infect.">
        <title>Comprehensive subspecies identification of 175 nontuberculous mycobacteria species based on 7547 genomic profiles.</title>
        <authorList>
            <person name="Matsumoto Y."/>
            <person name="Kinjo T."/>
            <person name="Motooka D."/>
            <person name="Nabeya D."/>
            <person name="Jung N."/>
            <person name="Uechi K."/>
            <person name="Horii T."/>
            <person name="Iida T."/>
            <person name="Fujita J."/>
            <person name="Nakamura S."/>
        </authorList>
    </citation>
    <scope>NUCLEOTIDE SEQUENCE [LARGE SCALE GENOMIC DNA]</scope>
    <source>
        <strain evidence="2 3">JCM 17899</strain>
    </source>
</reference>
<evidence type="ECO:0000313" key="2">
    <source>
        <dbReference type="EMBL" id="BBY30131.1"/>
    </source>
</evidence>
<accession>A0A7I7QV02</accession>
<dbReference type="KEGG" id="msei:MSEDJ_42270"/>
<dbReference type="SUPFAM" id="SSF52980">
    <property type="entry name" value="Restriction endonuclease-like"/>
    <property type="match status" value="1"/>
</dbReference>
<organism evidence="2 3">
    <name type="scientific">Mycolicibacterium sediminis</name>
    <dbReference type="NCBI Taxonomy" id="1286180"/>
    <lineage>
        <taxon>Bacteria</taxon>
        <taxon>Bacillati</taxon>
        <taxon>Actinomycetota</taxon>
        <taxon>Actinomycetes</taxon>
        <taxon>Mycobacteriales</taxon>
        <taxon>Mycobacteriaceae</taxon>
        <taxon>Mycolicibacterium</taxon>
    </lineage>
</organism>
<keyword evidence="3" id="KW-1185">Reference proteome</keyword>
<dbReference type="Proteomes" id="UP000467193">
    <property type="component" value="Chromosome"/>
</dbReference>
<dbReference type="InterPro" id="IPR007569">
    <property type="entry name" value="DUF559"/>
</dbReference>
<dbReference type="EMBL" id="AP022588">
    <property type="protein sequence ID" value="BBY30131.1"/>
    <property type="molecule type" value="Genomic_DNA"/>
</dbReference>
<gene>
    <name evidence="2" type="ORF">MSEDJ_42270</name>
</gene>
<feature type="domain" description="DUF559" evidence="1">
    <location>
        <begin position="275"/>
        <end position="338"/>
    </location>
</feature>
<evidence type="ECO:0000259" key="1">
    <source>
        <dbReference type="Pfam" id="PF04480"/>
    </source>
</evidence>
<evidence type="ECO:0000313" key="3">
    <source>
        <dbReference type="Proteomes" id="UP000467193"/>
    </source>
</evidence>
<sequence length="350" mass="38344">MRRERALTGSDAPIPTHLPTRRVIRLAGLTDQQLAVALDPLPDGVPVTLRYDPAPDRHTAQDVVDDVLDRMEAVALDLFPTWLPGAEGITHGGDFDRRVARELAHRHAGSSAHFGPFLADVAEAALTGRTPDRRLPREARADGLTRIIADGYGRDGVILVVAPTDPVDDDVQIALALEWLVGHAAIGVWLVPGALPGVDRYPTWSLAVPPYVGAMRPAAPTVARTLEYPPVAGMPHPASEAEQALERRLAQCDWAVGRRWNQVYASHSLAPPIRVDLMWPAERCAVEIDGPDHRGSLKYAADRRRDNGLVLDGYAVLRFTNDDIADDPVRVIADIERLLSRKRIDEGNLR</sequence>
<proteinExistence type="predicted"/>
<dbReference type="RefSeq" id="WP_246230735.1">
    <property type="nucleotide sequence ID" value="NZ_AP022588.1"/>
</dbReference>